<evidence type="ECO:0000256" key="1">
    <source>
        <dbReference type="SAM" id="MobiDB-lite"/>
    </source>
</evidence>
<proteinExistence type="predicted"/>
<accession>A0A089N3W0</accession>
<reference evidence="2 3" key="1">
    <citation type="submission" date="2014-07" db="EMBL/GenBank/DDBJ databases">
        <title>Bovine herpesvirus type 1.2b (BoHV-1.2b): Four Complete Genome Sequences of BoHV-1.2b Genital and Respiratory Isolates and Comparative Analysis with BoHV-1.1.</title>
        <authorList>
            <person name="d'Offay J.M."/>
            <person name="Fulton R.W."/>
            <person name="Eberle R."/>
            <person name="Kirkland P.D."/>
        </authorList>
    </citation>
    <scope>NUCLEOTIDE SEQUENCE [LARGE SCALE GENOMIC DNA]</scope>
    <source>
        <strain evidence="2">K22</strain>
    </source>
</reference>
<dbReference type="InterPro" id="IPR010447">
    <property type="entry name" value="Herpes_IR6"/>
</dbReference>
<protein>
    <submittedName>
        <fullName evidence="2">Virion protein</fullName>
    </submittedName>
</protein>
<sequence>MYRQGTPNRVVISTVPLSREATATATAGTGPGCEGGLGGWRLFKACRHEQEDGLYAMLPPDYFPVVPSSKPLLVKVPAPGASPDRTGGAVHFECVPAPRRPLQFFRQLYDGTFVKLPHNFPDECYEDEAPLADRFYLNADVDPQSLPVGNMCQYFTRLPDAFQRELRAKVPGPARTPLPHRRYVLRLGSERVAGERYTEDCFELIDTRMLRLERAPSERAPLHAGANSRRARVRASLPRDPRP</sequence>
<evidence type="ECO:0000313" key="3">
    <source>
        <dbReference type="Proteomes" id="UP000170085"/>
    </source>
</evidence>
<dbReference type="EMBL" id="KM258880">
    <property type="protein sequence ID" value="AIQ80645.1"/>
    <property type="molecule type" value="Genomic_DNA"/>
</dbReference>
<gene>
    <name evidence="2" type="primary">US1.67</name>
</gene>
<organism evidence="2 3">
    <name type="scientific">Bovine herpesvirus 1.2 (strain K22)</name>
    <name type="common">BoHV-1</name>
    <name type="synonym">Infectious bovine rhinotracheitis virus</name>
    <dbReference type="NCBI Taxonomy" id="31519"/>
    <lineage>
        <taxon>Viruses</taxon>
        <taxon>Duplodnaviria</taxon>
        <taxon>Heunggongvirae</taxon>
        <taxon>Peploviricota</taxon>
        <taxon>Herviviricetes</taxon>
        <taxon>Herpesvirales</taxon>
        <taxon>Orthoherpesviridae</taxon>
        <taxon>Alphaherpesvirinae</taxon>
        <taxon>Varicellovirus</taxon>
        <taxon>Varicellovirus bovinealpha1</taxon>
    </lineage>
</organism>
<dbReference type="Proteomes" id="UP000170085">
    <property type="component" value="Segment"/>
</dbReference>
<name>A0A089N3W0_BHV1K</name>
<dbReference type="Pfam" id="PF06307">
    <property type="entry name" value="Herpes_IR6"/>
    <property type="match status" value="1"/>
</dbReference>
<feature type="region of interest" description="Disordered" evidence="1">
    <location>
        <begin position="219"/>
        <end position="243"/>
    </location>
</feature>
<evidence type="ECO:0000313" key="2">
    <source>
        <dbReference type="EMBL" id="AIQ80645.1"/>
    </source>
</evidence>
<organismHost>
    <name type="scientific">Bos taurus</name>
    <name type="common">Bovine</name>
    <dbReference type="NCBI Taxonomy" id="9913"/>
</organismHost>